<organism evidence="1 2">
    <name type="scientific">Gopherus agassizii</name>
    <name type="common">Agassiz's desert tortoise</name>
    <dbReference type="NCBI Taxonomy" id="38772"/>
    <lineage>
        <taxon>Eukaryota</taxon>
        <taxon>Metazoa</taxon>
        <taxon>Chordata</taxon>
        <taxon>Craniata</taxon>
        <taxon>Vertebrata</taxon>
        <taxon>Euteleostomi</taxon>
        <taxon>Archelosauria</taxon>
        <taxon>Testudinata</taxon>
        <taxon>Testudines</taxon>
        <taxon>Cryptodira</taxon>
        <taxon>Durocryptodira</taxon>
        <taxon>Testudinoidea</taxon>
        <taxon>Testudinidae</taxon>
        <taxon>Gopherus</taxon>
    </lineage>
</organism>
<dbReference type="AlphaFoldDB" id="A0A452ID50"/>
<sequence length="146" mass="16044">ICISAYRQGQTWQTLTNFFPPTQLCEMYSCKTPAFSNSDLPPTTQLCQPWSIALHLRISMPYNANISHLKLESPSQQLQGCPILNTVPTFSTGDHPGRYLAAEGDLRCKGGSSTAMWLPPWPICSLPVCSNGPRHPSRHSGADMLA</sequence>
<reference evidence="1" key="3">
    <citation type="submission" date="2025-09" db="UniProtKB">
        <authorList>
            <consortium name="Ensembl"/>
        </authorList>
    </citation>
    <scope>IDENTIFICATION</scope>
</reference>
<reference evidence="2" key="1">
    <citation type="journal article" date="2017" name="PLoS ONE">
        <title>The Agassiz's desert tortoise genome provides a resource for the conservation of a threatened species.</title>
        <authorList>
            <person name="Tollis M."/>
            <person name="DeNardo D.F."/>
            <person name="Cornelius J.A."/>
            <person name="Dolby G.A."/>
            <person name="Edwards T."/>
            <person name="Henen B.T."/>
            <person name="Karl A.E."/>
            <person name="Murphy R.W."/>
            <person name="Kusumi K."/>
        </authorList>
    </citation>
    <scope>NUCLEOTIDE SEQUENCE [LARGE SCALE GENOMIC DNA]</scope>
</reference>
<dbReference type="Ensembl" id="ENSGAGT00000029304.1">
    <property type="protein sequence ID" value="ENSGAGP00000025762.1"/>
    <property type="gene ID" value="ENSGAGG00000018805.1"/>
</dbReference>
<keyword evidence="2" id="KW-1185">Reference proteome</keyword>
<reference evidence="1" key="2">
    <citation type="submission" date="2025-08" db="UniProtKB">
        <authorList>
            <consortium name="Ensembl"/>
        </authorList>
    </citation>
    <scope>IDENTIFICATION</scope>
</reference>
<name>A0A452ID50_9SAUR</name>
<protein>
    <submittedName>
        <fullName evidence="1">Uncharacterized protein</fullName>
    </submittedName>
</protein>
<dbReference type="Proteomes" id="UP000291020">
    <property type="component" value="Unassembled WGS sequence"/>
</dbReference>
<evidence type="ECO:0000313" key="1">
    <source>
        <dbReference type="Ensembl" id="ENSGAGP00000025762.1"/>
    </source>
</evidence>
<proteinExistence type="predicted"/>
<accession>A0A452ID50</accession>
<evidence type="ECO:0000313" key="2">
    <source>
        <dbReference type="Proteomes" id="UP000291020"/>
    </source>
</evidence>